<protein>
    <recommendedName>
        <fullName evidence="15">Histidine biosynthesis bifunctional protein HisIE</fullName>
    </recommendedName>
    <domain>
        <recommendedName>
            <fullName evidence="15">Phosphoribosyl-AMP cyclohydrolase</fullName>
            <shortName evidence="15">PRA-CH</shortName>
            <ecNumber evidence="15">3.5.4.19</ecNumber>
        </recommendedName>
    </domain>
    <domain>
        <recommendedName>
            <fullName evidence="15">Phosphoribosyl-ATP pyrophosphatase</fullName>
            <shortName evidence="15">PRA-PH</shortName>
            <ecNumber evidence="15">3.6.1.31</ecNumber>
        </recommendedName>
    </domain>
</protein>
<comment type="pathway">
    <text evidence="4 15">Amino-acid biosynthesis; L-histidine biosynthesis; L-histidine from 5-phospho-alpha-D-ribose 1-diphosphate: step 3/9.</text>
</comment>
<keyword evidence="18" id="KW-1185">Reference proteome</keyword>
<evidence type="ECO:0000313" key="17">
    <source>
        <dbReference type="EMBL" id="MFC5569271.1"/>
    </source>
</evidence>
<dbReference type="Pfam" id="PF01502">
    <property type="entry name" value="PRA-CH"/>
    <property type="match status" value="1"/>
</dbReference>
<dbReference type="SUPFAM" id="SSF141734">
    <property type="entry name" value="HisI-like"/>
    <property type="match status" value="1"/>
</dbReference>
<dbReference type="NCBIfam" id="NF002747">
    <property type="entry name" value="PRK02759.1"/>
    <property type="match status" value="1"/>
</dbReference>
<dbReference type="InterPro" id="IPR008179">
    <property type="entry name" value="HisE"/>
</dbReference>
<feature type="domain" description="Phosphoribosyl-AMP cyclohydrolase" evidence="16">
    <location>
        <begin position="37"/>
        <end position="109"/>
    </location>
</feature>
<dbReference type="InterPro" id="IPR002496">
    <property type="entry name" value="PRib_AMP_CycHydrolase_dom"/>
</dbReference>
<dbReference type="NCBIfam" id="TIGR03188">
    <property type="entry name" value="histidine_hisI"/>
    <property type="match status" value="1"/>
</dbReference>
<comment type="pathway">
    <text evidence="5 15">Amino-acid biosynthesis; L-histidine biosynthesis; L-histidine from 5-phospho-alpha-D-ribose 1-diphosphate: step 2/9.</text>
</comment>
<evidence type="ECO:0000256" key="1">
    <source>
        <dbReference type="ARBA" id="ARBA00000024"/>
    </source>
</evidence>
<keyword evidence="14 15" id="KW-0511">Multifunctional enzyme</keyword>
<feature type="region of interest" description="Phosphoribosyl-AMP cyclohydrolase" evidence="15">
    <location>
        <begin position="1"/>
        <end position="116"/>
    </location>
</feature>
<name>A0ABW0SK40_9GAMM</name>
<evidence type="ECO:0000256" key="10">
    <source>
        <dbReference type="ARBA" id="ARBA00022741"/>
    </source>
</evidence>
<dbReference type="EC" id="3.5.4.19" evidence="15"/>
<dbReference type="Pfam" id="PF01503">
    <property type="entry name" value="PRA-PH"/>
    <property type="match status" value="1"/>
</dbReference>
<dbReference type="SUPFAM" id="SSF101386">
    <property type="entry name" value="all-alpha NTP pyrophosphatases"/>
    <property type="match status" value="1"/>
</dbReference>
<comment type="similarity">
    <text evidence="7 15">In the N-terminal section; belongs to the PRA-CH family.</text>
</comment>
<keyword evidence="9 15" id="KW-0028">Amino-acid biosynthesis</keyword>
<keyword evidence="12 15" id="KW-0067">ATP-binding</keyword>
<feature type="region of interest" description="Phosphoribosyl-ATP pyrophosphohydrolase" evidence="15">
    <location>
        <begin position="117"/>
        <end position="205"/>
    </location>
</feature>
<comment type="caution">
    <text evidence="17">The sequence shown here is derived from an EMBL/GenBank/DDBJ whole genome shotgun (WGS) entry which is preliminary data.</text>
</comment>
<dbReference type="RefSeq" id="WP_386753256.1">
    <property type="nucleotide sequence ID" value="NZ_JBHSNM010000001.1"/>
</dbReference>
<comment type="catalytic activity">
    <reaction evidence="1 15">
        <text>1-(5-phospho-beta-D-ribosyl)-5'-AMP + H2O = 1-(5-phospho-beta-D-ribosyl)-5-[(5-phospho-beta-D-ribosylamino)methylideneamino]imidazole-4-carboxamide</text>
        <dbReference type="Rhea" id="RHEA:20049"/>
        <dbReference type="ChEBI" id="CHEBI:15377"/>
        <dbReference type="ChEBI" id="CHEBI:58435"/>
        <dbReference type="ChEBI" id="CHEBI:59457"/>
        <dbReference type="EC" id="3.5.4.19"/>
    </reaction>
</comment>
<keyword evidence="8 15" id="KW-0963">Cytoplasm</keyword>
<dbReference type="InterPro" id="IPR021130">
    <property type="entry name" value="PRib-ATP_PPHydrolase-like"/>
</dbReference>
<comment type="subcellular location">
    <subcellularLocation>
        <location evidence="3 15">Cytoplasm</location>
    </subcellularLocation>
</comment>
<dbReference type="GO" id="GO:0004635">
    <property type="term" value="F:phosphoribosyl-AMP cyclohydrolase activity"/>
    <property type="evidence" value="ECO:0007669"/>
    <property type="project" value="UniProtKB-EC"/>
</dbReference>
<evidence type="ECO:0000256" key="9">
    <source>
        <dbReference type="ARBA" id="ARBA00022605"/>
    </source>
</evidence>
<reference evidence="18" key="1">
    <citation type="journal article" date="2019" name="Int. J. Syst. Evol. Microbiol.">
        <title>The Global Catalogue of Microorganisms (GCM) 10K type strain sequencing project: providing services to taxonomists for standard genome sequencing and annotation.</title>
        <authorList>
            <consortium name="The Broad Institute Genomics Platform"/>
            <consortium name="The Broad Institute Genome Sequencing Center for Infectious Disease"/>
            <person name="Wu L."/>
            <person name="Ma J."/>
        </authorList>
    </citation>
    <scope>NUCLEOTIDE SEQUENCE [LARGE SCALE GENOMIC DNA]</scope>
    <source>
        <strain evidence="18">KACC 11407</strain>
    </source>
</reference>
<dbReference type="PANTHER" id="PTHR42945:SF9">
    <property type="entry name" value="HISTIDINE BIOSYNTHESIS BIFUNCTIONAL PROTEIN HISIE"/>
    <property type="match status" value="1"/>
</dbReference>
<comment type="similarity">
    <text evidence="6 15">In the C-terminal section; belongs to the PRA-PH family.</text>
</comment>
<evidence type="ECO:0000256" key="4">
    <source>
        <dbReference type="ARBA" id="ARBA00005169"/>
    </source>
</evidence>
<evidence type="ECO:0000256" key="5">
    <source>
        <dbReference type="ARBA" id="ARBA00005204"/>
    </source>
</evidence>
<evidence type="ECO:0000256" key="2">
    <source>
        <dbReference type="ARBA" id="ARBA00001460"/>
    </source>
</evidence>
<evidence type="ECO:0000256" key="13">
    <source>
        <dbReference type="ARBA" id="ARBA00023102"/>
    </source>
</evidence>
<dbReference type="EMBL" id="JBHSNM010000001">
    <property type="protein sequence ID" value="MFC5569271.1"/>
    <property type="molecule type" value="Genomic_DNA"/>
</dbReference>
<dbReference type="InterPro" id="IPR023019">
    <property type="entry name" value="His_synth_HisIE"/>
</dbReference>
<keyword evidence="11 15" id="KW-0378">Hydrolase</keyword>
<keyword evidence="13 15" id="KW-0368">Histidine biosynthesis</keyword>
<organism evidence="17 18">
    <name type="scientific">Lysobacter yangpyeongensis</name>
    <dbReference type="NCBI Taxonomy" id="346182"/>
    <lineage>
        <taxon>Bacteria</taxon>
        <taxon>Pseudomonadati</taxon>
        <taxon>Pseudomonadota</taxon>
        <taxon>Gammaproteobacteria</taxon>
        <taxon>Lysobacterales</taxon>
        <taxon>Lysobacteraceae</taxon>
        <taxon>Lysobacter</taxon>
    </lineage>
</organism>
<evidence type="ECO:0000256" key="8">
    <source>
        <dbReference type="ARBA" id="ARBA00022490"/>
    </source>
</evidence>
<dbReference type="PANTHER" id="PTHR42945">
    <property type="entry name" value="HISTIDINE BIOSYNTHESIS BIFUNCTIONAL PROTEIN"/>
    <property type="match status" value="1"/>
</dbReference>
<evidence type="ECO:0000256" key="6">
    <source>
        <dbReference type="ARBA" id="ARBA00007731"/>
    </source>
</evidence>
<evidence type="ECO:0000256" key="11">
    <source>
        <dbReference type="ARBA" id="ARBA00022801"/>
    </source>
</evidence>
<dbReference type="InterPro" id="IPR038019">
    <property type="entry name" value="PRib_AMP_CycHydrolase_sf"/>
</dbReference>
<evidence type="ECO:0000313" key="18">
    <source>
        <dbReference type="Proteomes" id="UP001596036"/>
    </source>
</evidence>
<evidence type="ECO:0000256" key="12">
    <source>
        <dbReference type="ARBA" id="ARBA00022840"/>
    </source>
</evidence>
<dbReference type="Gene3D" id="3.10.20.810">
    <property type="entry name" value="Phosphoribosyl-AMP cyclohydrolase"/>
    <property type="match status" value="1"/>
</dbReference>
<comment type="catalytic activity">
    <reaction evidence="2 15">
        <text>1-(5-phospho-beta-D-ribosyl)-ATP + H2O = 1-(5-phospho-beta-D-ribosyl)-5'-AMP + diphosphate + H(+)</text>
        <dbReference type="Rhea" id="RHEA:22828"/>
        <dbReference type="ChEBI" id="CHEBI:15377"/>
        <dbReference type="ChEBI" id="CHEBI:15378"/>
        <dbReference type="ChEBI" id="CHEBI:33019"/>
        <dbReference type="ChEBI" id="CHEBI:59457"/>
        <dbReference type="ChEBI" id="CHEBI:73183"/>
        <dbReference type="EC" id="3.6.1.31"/>
    </reaction>
</comment>
<gene>
    <name evidence="15 17" type="primary">hisIE</name>
    <name evidence="15" type="synonym">hisI</name>
    <name evidence="17" type="ORF">ACFPN1_04200</name>
</gene>
<evidence type="ECO:0000256" key="7">
    <source>
        <dbReference type="ARBA" id="ARBA00008299"/>
    </source>
</evidence>
<dbReference type="CDD" id="cd11534">
    <property type="entry name" value="NTP-PPase_HisIE_like"/>
    <property type="match status" value="1"/>
</dbReference>
<evidence type="ECO:0000256" key="3">
    <source>
        <dbReference type="ARBA" id="ARBA00004496"/>
    </source>
</evidence>
<dbReference type="Proteomes" id="UP001596036">
    <property type="component" value="Unassembled WGS sequence"/>
</dbReference>
<dbReference type="Gene3D" id="1.10.287.1080">
    <property type="entry name" value="MazG-like"/>
    <property type="match status" value="1"/>
</dbReference>
<evidence type="ECO:0000256" key="14">
    <source>
        <dbReference type="ARBA" id="ARBA00023268"/>
    </source>
</evidence>
<keyword evidence="10 15" id="KW-0547">Nucleotide-binding</keyword>
<proteinExistence type="inferred from homology"/>
<dbReference type="HAMAP" id="MF_01019">
    <property type="entry name" value="HisIE"/>
    <property type="match status" value="1"/>
</dbReference>
<dbReference type="GO" id="GO:0004636">
    <property type="term" value="F:phosphoribosyl-ATP diphosphatase activity"/>
    <property type="evidence" value="ECO:0007669"/>
    <property type="project" value="UniProtKB-EC"/>
</dbReference>
<dbReference type="HAMAP" id="MF_01020">
    <property type="entry name" value="HisE"/>
    <property type="match status" value="1"/>
</dbReference>
<sequence length="205" mass="22346">MQPSTTRLLQVDALAWEKQDGLLPAIVQDATTLRVLMLGYMDRAALDTTLAEGKVTFFSRSRQRLWTKGEQSGHVLQLVSIEADCDGDTLLVLARPQGPTCHLQRVSCFPQAPGGFLAELDALVATRERERPADSYTTRLFEGGVRRIAQKVGEEGVETALAAVAQGDAELAGEAADLLYHLLVLLRARGLSLADALAVLQERHR</sequence>
<evidence type="ECO:0000256" key="15">
    <source>
        <dbReference type="HAMAP-Rule" id="MF_01019"/>
    </source>
</evidence>
<dbReference type="EC" id="3.6.1.31" evidence="15"/>
<accession>A0ABW0SK40</accession>
<evidence type="ECO:0000259" key="16">
    <source>
        <dbReference type="Pfam" id="PF01502"/>
    </source>
</evidence>